<dbReference type="Proteomes" id="UP001497516">
    <property type="component" value="Chromosome 4"/>
</dbReference>
<sequence length="81" mass="9237">MNHWARGGGRGRSSSFRSVQTTRLPEVFWAELSAALQTRSRRRCDDARRVDWLLSFPASTRSGERGVARRVGVYMGRVVRV</sequence>
<dbReference type="AlphaFoldDB" id="A0AAV2EGG4"/>
<evidence type="ECO:0000313" key="1">
    <source>
        <dbReference type="EMBL" id="CAL1384782.1"/>
    </source>
</evidence>
<keyword evidence="2" id="KW-1185">Reference proteome</keyword>
<evidence type="ECO:0000313" key="2">
    <source>
        <dbReference type="Proteomes" id="UP001497516"/>
    </source>
</evidence>
<protein>
    <submittedName>
        <fullName evidence="1">Uncharacterized protein</fullName>
    </submittedName>
</protein>
<proteinExistence type="predicted"/>
<name>A0AAV2EGG4_9ROSI</name>
<dbReference type="EMBL" id="OZ034817">
    <property type="protein sequence ID" value="CAL1384782.1"/>
    <property type="molecule type" value="Genomic_DNA"/>
</dbReference>
<reference evidence="1 2" key="1">
    <citation type="submission" date="2024-04" db="EMBL/GenBank/DDBJ databases">
        <authorList>
            <person name="Fracassetti M."/>
        </authorList>
    </citation>
    <scope>NUCLEOTIDE SEQUENCE [LARGE SCALE GENOMIC DNA]</scope>
</reference>
<organism evidence="1 2">
    <name type="scientific">Linum trigynum</name>
    <dbReference type="NCBI Taxonomy" id="586398"/>
    <lineage>
        <taxon>Eukaryota</taxon>
        <taxon>Viridiplantae</taxon>
        <taxon>Streptophyta</taxon>
        <taxon>Embryophyta</taxon>
        <taxon>Tracheophyta</taxon>
        <taxon>Spermatophyta</taxon>
        <taxon>Magnoliopsida</taxon>
        <taxon>eudicotyledons</taxon>
        <taxon>Gunneridae</taxon>
        <taxon>Pentapetalae</taxon>
        <taxon>rosids</taxon>
        <taxon>fabids</taxon>
        <taxon>Malpighiales</taxon>
        <taxon>Linaceae</taxon>
        <taxon>Linum</taxon>
    </lineage>
</organism>
<accession>A0AAV2EGG4</accession>
<gene>
    <name evidence="1" type="ORF">LTRI10_LOCUS25960</name>
</gene>